<name>A0AAW0DVM8_9AGAR</name>
<sequence>MDAISKQVTEERGREDRKAIYYPAESARGRELREKVLAIGDLLAVIFVHCLPVMPTNEYPYPSPRHAPMLVAHVCQYWRLVALSTPSLWSCFALENGFTNRLFRLWMKRSGAMPLSLSADKDSLSFVLPLSSRWKNITFHLNSGCLPFLASIKNKIPNLRRLFVKFSIHDYSSWTYNTYNARPSSLPTFDAFENAPNLRELSLECPSCYFTLPFLQLVDLSIFGAPGAQYVIRCCQQASNIASLAVTISAPPSVPSPIDPAPCNLLHLKTLSAADCSTANSSQLRPLLNNLNCPNLLDLEIGNTSNIKGSKVTTHLNIAVMNSLISFLGRSPLLTCLNISIRHRFDDKLIDVLELCPNLEEFKVDRHVGTISAAFCTQLTYHHEDCAAAVLCPCLRIFDVGHAHALESASALVEMVASRWNVVDGVLVARLEKVVVNCDDEEGAEQLRQFGTDGLEVSLPEGKGDTTQMGVEKTAEAVSDSEEEEEEVRKVRKGAEHRALVARLLADAHTNLQAALDQLPPELSRLMSLSREES</sequence>
<accession>A0AAW0DVM8</accession>
<gene>
    <name evidence="2" type="ORF">R3P38DRAFT_1364635</name>
</gene>
<dbReference type="Gene3D" id="3.80.10.10">
    <property type="entry name" value="Ribonuclease Inhibitor"/>
    <property type="match status" value="1"/>
</dbReference>
<comment type="caution">
    <text evidence="2">The sequence shown here is derived from an EMBL/GenBank/DDBJ whole genome shotgun (WGS) entry which is preliminary data.</text>
</comment>
<dbReference type="InterPro" id="IPR032675">
    <property type="entry name" value="LRR_dom_sf"/>
</dbReference>
<evidence type="ECO:0000313" key="3">
    <source>
        <dbReference type="Proteomes" id="UP001362999"/>
    </source>
</evidence>
<dbReference type="EMBL" id="JAWWNJ010000005">
    <property type="protein sequence ID" value="KAK7055670.1"/>
    <property type="molecule type" value="Genomic_DNA"/>
</dbReference>
<evidence type="ECO:0000256" key="1">
    <source>
        <dbReference type="SAM" id="MobiDB-lite"/>
    </source>
</evidence>
<evidence type="ECO:0008006" key="4">
    <source>
        <dbReference type="Google" id="ProtNLM"/>
    </source>
</evidence>
<dbReference type="Proteomes" id="UP001362999">
    <property type="component" value="Unassembled WGS sequence"/>
</dbReference>
<evidence type="ECO:0000313" key="2">
    <source>
        <dbReference type="EMBL" id="KAK7055670.1"/>
    </source>
</evidence>
<keyword evidence="3" id="KW-1185">Reference proteome</keyword>
<organism evidence="2 3">
    <name type="scientific">Favolaschia claudopus</name>
    <dbReference type="NCBI Taxonomy" id="2862362"/>
    <lineage>
        <taxon>Eukaryota</taxon>
        <taxon>Fungi</taxon>
        <taxon>Dikarya</taxon>
        <taxon>Basidiomycota</taxon>
        <taxon>Agaricomycotina</taxon>
        <taxon>Agaricomycetes</taxon>
        <taxon>Agaricomycetidae</taxon>
        <taxon>Agaricales</taxon>
        <taxon>Marasmiineae</taxon>
        <taxon>Mycenaceae</taxon>
        <taxon>Favolaschia</taxon>
    </lineage>
</organism>
<dbReference type="SUPFAM" id="SSF52047">
    <property type="entry name" value="RNI-like"/>
    <property type="match status" value="1"/>
</dbReference>
<feature type="region of interest" description="Disordered" evidence="1">
    <location>
        <begin position="455"/>
        <end position="489"/>
    </location>
</feature>
<proteinExistence type="predicted"/>
<protein>
    <recommendedName>
        <fullName evidence="4">F-box domain-containing protein</fullName>
    </recommendedName>
</protein>
<dbReference type="AlphaFoldDB" id="A0AAW0DVM8"/>
<reference evidence="2 3" key="1">
    <citation type="journal article" date="2024" name="J Genomics">
        <title>Draft genome sequencing and assembly of Favolaschia claudopus CIRM-BRFM 2984 isolated from oak limbs.</title>
        <authorList>
            <person name="Navarro D."/>
            <person name="Drula E."/>
            <person name="Chaduli D."/>
            <person name="Cazenave R."/>
            <person name="Ahrendt S."/>
            <person name="Wang J."/>
            <person name="Lipzen A."/>
            <person name="Daum C."/>
            <person name="Barry K."/>
            <person name="Grigoriev I.V."/>
            <person name="Favel A."/>
            <person name="Rosso M.N."/>
            <person name="Martin F."/>
        </authorList>
    </citation>
    <scope>NUCLEOTIDE SEQUENCE [LARGE SCALE GENOMIC DNA]</scope>
    <source>
        <strain evidence="2 3">CIRM-BRFM 2984</strain>
    </source>
</reference>